<keyword evidence="2" id="KW-0539">Nucleus</keyword>
<evidence type="ECO:0000256" key="2">
    <source>
        <dbReference type="ARBA" id="ARBA00023242"/>
    </source>
</evidence>
<feature type="compositionally biased region" description="Low complexity" evidence="3">
    <location>
        <begin position="1823"/>
        <end position="1852"/>
    </location>
</feature>
<feature type="region of interest" description="Disordered" evidence="3">
    <location>
        <begin position="1988"/>
        <end position="2021"/>
    </location>
</feature>
<feature type="region of interest" description="Disordered" evidence="3">
    <location>
        <begin position="1"/>
        <end position="82"/>
    </location>
</feature>
<feature type="compositionally biased region" description="Basic and acidic residues" evidence="3">
    <location>
        <begin position="1988"/>
        <end position="2010"/>
    </location>
</feature>
<dbReference type="EMBL" id="CP092624">
    <property type="protein sequence ID" value="UMM33790.1"/>
    <property type="molecule type" value="Genomic_DNA"/>
</dbReference>
<reference evidence="4 5" key="1">
    <citation type="submission" date="2022-04" db="EMBL/GenBank/DDBJ databases">
        <title>Chromosome-level reference genomes for two strains of Caenorhabditis briggsae: an improved platform for comparative genomics.</title>
        <authorList>
            <person name="Stevens L."/>
            <person name="Andersen E."/>
        </authorList>
    </citation>
    <scope>NUCLEOTIDE SEQUENCE [LARGE SCALE GENOMIC DNA]</scope>
    <source>
        <strain evidence="4">VX34</strain>
        <tissue evidence="4">Whole-organism</tissue>
    </source>
</reference>
<dbReference type="Proteomes" id="UP000829354">
    <property type="component" value="Chromosome V"/>
</dbReference>
<gene>
    <name evidence="4" type="ORF">L5515_007129</name>
</gene>
<keyword evidence="5" id="KW-1185">Reference proteome</keyword>
<accession>A0AAE9F3X1</accession>
<organism evidence="4 5">
    <name type="scientific">Caenorhabditis briggsae</name>
    <dbReference type="NCBI Taxonomy" id="6238"/>
    <lineage>
        <taxon>Eukaryota</taxon>
        <taxon>Metazoa</taxon>
        <taxon>Ecdysozoa</taxon>
        <taxon>Nematoda</taxon>
        <taxon>Chromadorea</taxon>
        <taxon>Rhabditida</taxon>
        <taxon>Rhabditina</taxon>
        <taxon>Rhabditomorpha</taxon>
        <taxon>Rhabditoidea</taxon>
        <taxon>Rhabditidae</taxon>
        <taxon>Peloderinae</taxon>
        <taxon>Caenorhabditis</taxon>
    </lineage>
</organism>
<comment type="subcellular location">
    <subcellularLocation>
        <location evidence="1">Nucleus</location>
    </subcellularLocation>
</comment>
<dbReference type="GO" id="GO:0005634">
    <property type="term" value="C:nucleus"/>
    <property type="evidence" value="ECO:0007669"/>
    <property type="project" value="UniProtKB-SubCell"/>
</dbReference>
<dbReference type="PANTHER" id="PTHR15502:SF7">
    <property type="entry name" value="CALCINEURIN-BINDING PROTEIN CABIN-1"/>
    <property type="match status" value="1"/>
</dbReference>
<evidence type="ECO:0000256" key="3">
    <source>
        <dbReference type="SAM" id="MobiDB-lite"/>
    </source>
</evidence>
<protein>
    <submittedName>
        <fullName evidence="4">Uncharacterized protein</fullName>
    </submittedName>
</protein>
<feature type="region of interest" description="Disordered" evidence="3">
    <location>
        <begin position="1823"/>
        <end position="1867"/>
    </location>
</feature>
<feature type="compositionally biased region" description="Low complexity" evidence="3">
    <location>
        <begin position="2132"/>
        <end position="2162"/>
    </location>
</feature>
<feature type="compositionally biased region" description="Acidic residues" evidence="3">
    <location>
        <begin position="35"/>
        <end position="74"/>
    </location>
</feature>
<dbReference type="InterPro" id="IPR033053">
    <property type="entry name" value="Hir3/CABIN1"/>
</dbReference>
<feature type="compositionally biased region" description="Low complexity" evidence="3">
    <location>
        <begin position="1734"/>
        <end position="1749"/>
    </location>
</feature>
<evidence type="ECO:0000256" key="1">
    <source>
        <dbReference type="ARBA" id="ARBA00004123"/>
    </source>
</evidence>
<feature type="compositionally biased region" description="Low complexity" evidence="3">
    <location>
        <begin position="1624"/>
        <end position="1652"/>
    </location>
</feature>
<name>A0AAE9F3X1_CAEBR</name>
<evidence type="ECO:0000313" key="5">
    <source>
        <dbReference type="Proteomes" id="UP000829354"/>
    </source>
</evidence>
<feature type="region of interest" description="Disordered" evidence="3">
    <location>
        <begin position="1623"/>
        <end position="1661"/>
    </location>
</feature>
<dbReference type="GO" id="GO:0006325">
    <property type="term" value="P:chromatin organization"/>
    <property type="evidence" value="ECO:0007669"/>
    <property type="project" value="InterPro"/>
</dbReference>
<feature type="region of interest" description="Disordered" evidence="3">
    <location>
        <begin position="1882"/>
        <end position="1916"/>
    </location>
</feature>
<feature type="region of interest" description="Disordered" evidence="3">
    <location>
        <begin position="2124"/>
        <end position="2175"/>
    </location>
</feature>
<dbReference type="PANTHER" id="PTHR15502">
    <property type="entry name" value="CALCINEURIN-BINDING PROTEIN CABIN 1-RELATED"/>
    <property type="match status" value="1"/>
</dbReference>
<evidence type="ECO:0000313" key="4">
    <source>
        <dbReference type="EMBL" id="UMM33790.1"/>
    </source>
</evidence>
<sequence>MGEQTESGTSKEKPIEIDEDEESSDGENSVIILDSDTEPEDRADDENRVEEEDDDDEEESEDSESDDEDSDSSIDTDSVNSVWSDVKESAGAITAEAAEAKTIKKFEKAITFIADEEIDKGQKILEKLLDDPIVSCYRQEELDYESLEEPPRLAKMLKIYIATHKNLAKLAEKALEREGLDEKEKFELKHEEIQHLCQVLAYEPNNSEIWFDVAMKCVEFGDLNFAKYSFKRCESLKESLEAHATLLFVTCDYSGCLTVLKQYQEQNDLNDKMKYLKFKIRSTNQYYKLLCDRIFEEDEVYANVDIVEKIKIMAFDERINELRKRIEENTRGIMEQQERIEGDEEWMSAIQVNISDQLDLPSVCTLFCDLFDRINAHSHCRNQLIEISEWESRRDYLDVILTLEKIVDIVDCVEEMTEKTEEMLKTKKGRRQKRQEKKEYLANWRRRLFVERGSVDDVADSEANTTADEDDSQVEDDDGMPDLELAQEFHLEYSEVKSLRCGERRRERTPPPSQPSEFIDCDAILELLGFRFNGGPHTILDIIEETLLIITEHVSHNALPESMRQVTREMYNRLALFEDVQEEKYHEMGLMLIELGSRKAMETMVLCYISSIFKQMDPPKHERIHVLRFMWKYSHTGLKDETKLEYLHTLRSLLEPEESVATSCGSFATWDVDLAIDDLEKKKRIDSVKHLWKAKNYESLVEILENDIDFSTIGTEEAMELLSYWMQSLERMKAYVEFVDLLARVMHFYLFSVEEEKMVEKHIESILFKLHRISGAEYSKIPNQQTLSTTGYFICHVFKKFPRFEKDWRNWRVLYEIVRIQRGDAKEYIETLNRTDHPNVMPLLEMDLLVKAHEVLGEHQCCAQKSYDFLLFVIDKYRELVEENIPILEICYLKENGFLWNNLNEELSQILFCLFGKFSRKVRARENHENGGKCVNTLEIATRVLSVILVQPLPLHDDKEKLMHDVIELINSKFPFFLEVSNEKKEQMREFKAALKKSCTIEDVDSSLDKYRDDVHTYLQSMVWYAMALSSFRQNSFKEASKFAELYLLTEESACDNRLRMSAWAILAHTNMHDLFQLDLCDIYDQWKWRIMPSRLAIQAQEHEPIPHFELAARLYQLATCLARFHRTLAKDDPRRADTQEIAKLREESRRHLDKSLELTRLNDNGTQPEHQWLCYFFIGKIEAKMATWDILKVVESFYEAACGCELTGFYYPQKVQTKRQQNFEPLEVHYQAFSAVYKYLENNELPDLKMLRKLKVMLAVLSDGHKVAKPSSSLFKVNPEVYEVADELVMATVTEEDGNGDGGFKDEDLRKELVSDIKDLCMRAFSVVSEKFPHIKSFYRLAQIYLGKGEFGLASEQIFKNVFKRKKRDDGMFDHIVEITCADLNRNGSHSFHIERCIKIGAQIAQKTNDLHHVVGMLQTMVGIISKNDEQHIDKPSWRPVVTLYLTAMEQIVSTRDHTSTRSTPSPGPDRPKTHHLSMKSLRTDLWRLWQTLQKCSKPQEELIRLIRAKTEVIIVHCFNSIEELRRRNQSSTTGATGVDGKKKVVIKRKFDAVDVAKSLQGSSSSSSTLDTFVQKASSSAGSSTSNQQLTDMARAFLLNAQNSSPNKQSYNELALQLTKLMTSQKSTSSPSKPDSTPATSSANTASTSSNIVRPVPRYSPISEDDEVQCIEPPAKKAAVTASAAPIAQLPAPTKPVVGPPKPPTTVVKPIIKPIIKPVAKPASTPSALNMLTSSGTSSKPGPSNSNSAQNLQAAKKPTVAKPAIPATLTNSNQREALLKFALANISSTDAQTKLLVHQTLKALNVPNAAAVIAAASKSVATGTSSASKATPTTSLKPSASSSSIRATPSTSAPPKPTHSASSSSIKATSSASGFLAASSKATASSTSTPKATPSTSATGLLAASSKPTTSSTSSTVISADRTMILQALQQAQAASQIQQIQLALQQAQQAQKAQLARENAEKARKAQETHQKALLVQLAKEQAEKQAKENAEKVRKAQEARTAQEAHQKSLLAQKAKEQAEKLAREKAAKEALEAKKREEQQRDYFQKIAYQAHAKQEKEKQKNEQQEALIKAQQQAVANQLNQLNPAALMAFMNAMGGQMNLPGTSGVQPQKPAQRIAQQISQKAPVTSAASSSSQAFRAQPAHQIVRPQPQRPKQAPPTTSSGGQLTVEGIEQALSAFTDPVYKEKMRQSLMEALARQNPP</sequence>
<feature type="compositionally biased region" description="Acidic residues" evidence="3">
    <location>
        <begin position="467"/>
        <end position="479"/>
    </location>
</feature>
<feature type="region of interest" description="Disordered" evidence="3">
    <location>
        <begin position="1456"/>
        <end position="1477"/>
    </location>
</feature>
<feature type="region of interest" description="Disordered" evidence="3">
    <location>
        <begin position="458"/>
        <end position="479"/>
    </location>
</feature>
<proteinExistence type="predicted"/>
<feature type="region of interest" description="Disordered" evidence="3">
    <location>
        <begin position="1724"/>
        <end position="1761"/>
    </location>
</feature>